<dbReference type="PATRIC" id="fig|762836.4.peg.1240"/>
<dbReference type="GO" id="GO:0004784">
    <property type="term" value="F:superoxide dismutase activity"/>
    <property type="evidence" value="ECO:0007669"/>
    <property type="project" value="UniProtKB-EC"/>
</dbReference>
<keyword evidence="2" id="KW-0479">Metal-binding</keyword>
<dbReference type="InterPro" id="IPR018152">
    <property type="entry name" value="SOD_Cu/Zn_BS"/>
</dbReference>
<keyword evidence="2 6" id="KW-0560">Oxidoreductase</keyword>
<dbReference type="InterPro" id="IPR001424">
    <property type="entry name" value="SOD_Cu_Zn_dom"/>
</dbReference>
<dbReference type="GO" id="GO:0005507">
    <property type="term" value="F:copper ion binding"/>
    <property type="evidence" value="ECO:0007669"/>
    <property type="project" value="InterPro"/>
</dbReference>
<dbReference type="EMBL" id="LROM01000059">
    <property type="protein sequence ID" value="OFA07645.1"/>
    <property type="molecule type" value="Genomic_DNA"/>
</dbReference>
<dbReference type="AlphaFoldDB" id="A0A1E7X577"/>
<name>A0A1E7X577_9BURK</name>
<protein>
    <recommendedName>
        <fullName evidence="2">Superoxide dismutase [Cu-Zn]</fullName>
        <ecNumber evidence="2">1.15.1.1</ecNumber>
    </recommendedName>
</protein>
<feature type="signal peptide" evidence="4">
    <location>
        <begin position="1"/>
        <end position="23"/>
    </location>
</feature>
<dbReference type="PROSITE" id="PS00332">
    <property type="entry name" value="SOD_CU_ZN_2"/>
    <property type="match status" value="1"/>
</dbReference>
<dbReference type="OrthoDB" id="5431326at2"/>
<dbReference type="PRINTS" id="PR00068">
    <property type="entry name" value="CUZNDISMTASE"/>
</dbReference>
<accession>A0A1E7X577</accession>
<dbReference type="PANTHER" id="PTHR10003">
    <property type="entry name" value="SUPEROXIDE DISMUTASE CU-ZN -RELATED"/>
    <property type="match status" value="1"/>
</dbReference>
<dbReference type="SUPFAM" id="SSF49329">
    <property type="entry name" value="Cu,Zn superoxide dismutase-like"/>
    <property type="match status" value="1"/>
</dbReference>
<comment type="similarity">
    <text evidence="1 2">Belongs to the Cu-Zn superoxide dismutase family.</text>
</comment>
<feature type="region of interest" description="Disordered" evidence="3">
    <location>
        <begin position="73"/>
        <end position="109"/>
    </location>
</feature>
<reference evidence="7" key="1">
    <citation type="journal article" date="2016" name="Front. Microbiol.">
        <title>Molecular Keys to the Janthinobacterium and Duganella spp. Interaction with the Plant Pathogen Fusarium graminearum.</title>
        <authorList>
            <person name="Haack F.S."/>
            <person name="Poehlein A."/>
            <person name="Kroger C."/>
            <person name="Voigt C.A."/>
            <person name="Piepenbring M."/>
            <person name="Bode H.B."/>
            <person name="Daniel R."/>
            <person name="Schafer W."/>
            <person name="Streit W.R."/>
        </authorList>
    </citation>
    <scope>NUCLEOTIDE SEQUENCE [LARGE SCALE GENOMIC DNA]</scope>
    <source>
        <strain evidence="7">T54</strain>
    </source>
</reference>
<dbReference type="Proteomes" id="UP000175989">
    <property type="component" value="Unassembled WGS sequence"/>
</dbReference>
<comment type="caution">
    <text evidence="6">The sequence shown here is derived from an EMBL/GenBank/DDBJ whole genome shotgun (WGS) entry which is preliminary data.</text>
</comment>
<evidence type="ECO:0000256" key="2">
    <source>
        <dbReference type="RuleBase" id="RU000393"/>
    </source>
</evidence>
<comment type="cofactor">
    <cofactor evidence="2">
        <name>Zn(2+)</name>
        <dbReference type="ChEBI" id="CHEBI:29105"/>
    </cofactor>
    <text evidence="2">Binds 1 zinc ion per subunit.</text>
</comment>
<feature type="chain" id="PRO_5009208382" description="Superoxide dismutase [Cu-Zn]" evidence="4">
    <location>
        <begin position="24"/>
        <end position="176"/>
    </location>
</feature>
<evidence type="ECO:0000313" key="6">
    <source>
        <dbReference type="EMBL" id="OFA07645.1"/>
    </source>
</evidence>
<dbReference type="Pfam" id="PF00080">
    <property type="entry name" value="Sod_Cu"/>
    <property type="match status" value="1"/>
</dbReference>
<evidence type="ECO:0000256" key="1">
    <source>
        <dbReference type="ARBA" id="ARBA00010457"/>
    </source>
</evidence>
<feature type="compositionally biased region" description="Basic and acidic residues" evidence="3">
    <location>
        <begin position="98"/>
        <end position="107"/>
    </location>
</feature>
<comment type="catalytic activity">
    <reaction evidence="2">
        <text>2 superoxide + 2 H(+) = H2O2 + O2</text>
        <dbReference type="Rhea" id="RHEA:20696"/>
        <dbReference type="ChEBI" id="CHEBI:15378"/>
        <dbReference type="ChEBI" id="CHEBI:15379"/>
        <dbReference type="ChEBI" id="CHEBI:16240"/>
        <dbReference type="ChEBI" id="CHEBI:18421"/>
        <dbReference type="EC" id="1.15.1.1"/>
    </reaction>
</comment>
<dbReference type="InterPro" id="IPR036423">
    <property type="entry name" value="SOD-like_Cu/Zn_dom_sf"/>
</dbReference>
<dbReference type="Gene3D" id="2.60.40.200">
    <property type="entry name" value="Superoxide dismutase, copper/zinc binding domain"/>
    <property type="match status" value="1"/>
</dbReference>
<gene>
    <name evidence="6" type="primary">sodC</name>
    <name evidence="6" type="ORF">DUPY_11900</name>
</gene>
<evidence type="ECO:0000259" key="5">
    <source>
        <dbReference type="Pfam" id="PF00080"/>
    </source>
</evidence>
<evidence type="ECO:0000256" key="3">
    <source>
        <dbReference type="SAM" id="MobiDB-lite"/>
    </source>
</evidence>
<proteinExistence type="inferred from homology"/>
<dbReference type="InterPro" id="IPR024134">
    <property type="entry name" value="SOD_Cu/Zn_/chaperone"/>
</dbReference>
<comment type="cofactor">
    <cofactor evidence="2">
        <name>Cu cation</name>
        <dbReference type="ChEBI" id="CHEBI:23378"/>
    </cofactor>
    <text evidence="2">Binds 1 copper ion per subunit.</text>
</comment>
<feature type="domain" description="Superoxide dismutase copper/zinc binding" evidence="5">
    <location>
        <begin position="41"/>
        <end position="172"/>
    </location>
</feature>
<evidence type="ECO:0000313" key="7">
    <source>
        <dbReference type="Proteomes" id="UP000175989"/>
    </source>
</evidence>
<keyword evidence="7" id="KW-1185">Reference proteome</keyword>
<dbReference type="EC" id="1.15.1.1" evidence="2"/>
<sequence length="176" mass="17587">MKTAVLSCILALAAIQAAGVANAANVTAEAKLAPTANSKTSGLVTFEQTADGVHVKAKVEGLTPGLHGFHIHEKGDCSAPDGSSAGGHFNPTSAPHGDPAHTSKHSGDFGNITADAKGVAMLDVKVPLSQLTLTEGSPVNALNRGVIVHTAPDDLKTQPTGNAGGRLACGVITASK</sequence>
<dbReference type="PROSITE" id="PS00087">
    <property type="entry name" value="SOD_CU_ZN_1"/>
    <property type="match status" value="1"/>
</dbReference>
<dbReference type="RefSeq" id="WP_070246918.1">
    <property type="nucleotide sequence ID" value="NZ_LROM01000059.1"/>
</dbReference>
<organism evidence="6 7">
    <name type="scientific">Duganella phyllosphaerae</name>
    <dbReference type="NCBI Taxonomy" id="762836"/>
    <lineage>
        <taxon>Bacteria</taxon>
        <taxon>Pseudomonadati</taxon>
        <taxon>Pseudomonadota</taxon>
        <taxon>Betaproteobacteria</taxon>
        <taxon>Burkholderiales</taxon>
        <taxon>Oxalobacteraceae</taxon>
        <taxon>Telluria group</taxon>
        <taxon>Duganella</taxon>
    </lineage>
</organism>
<keyword evidence="2" id="KW-0862">Zinc</keyword>
<keyword evidence="2" id="KW-0186">Copper</keyword>
<comment type="function">
    <text evidence="2">Destroys radicals which are normally produced within the cells and which are toxic to biological systems.</text>
</comment>
<keyword evidence="4" id="KW-0732">Signal</keyword>
<evidence type="ECO:0000256" key="4">
    <source>
        <dbReference type="SAM" id="SignalP"/>
    </source>
</evidence>
<dbReference type="CDD" id="cd00305">
    <property type="entry name" value="Cu-Zn_Superoxide_Dismutase"/>
    <property type="match status" value="1"/>
</dbReference>